<dbReference type="PANTHER" id="PTHR11844">
    <property type="entry name" value="METALLOPROTEASE INHIBITOR"/>
    <property type="match status" value="1"/>
</dbReference>
<evidence type="ECO:0000313" key="6">
    <source>
        <dbReference type="Proteomes" id="UP000092024"/>
    </source>
</evidence>
<gene>
    <name evidence="5" type="ORF">A7K91_10550</name>
</gene>
<dbReference type="GO" id="GO:0031012">
    <property type="term" value="C:extracellular matrix"/>
    <property type="evidence" value="ECO:0007669"/>
    <property type="project" value="TreeGrafter"/>
</dbReference>
<keyword evidence="3" id="KW-1133">Transmembrane helix</keyword>
<dbReference type="SUPFAM" id="SSF50242">
    <property type="entry name" value="TIMP-like"/>
    <property type="match status" value="1"/>
</dbReference>
<proteinExistence type="predicted"/>
<evidence type="ECO:0000256" key="3">
    <source>
        <dbReference type="SAM" id="Phobius"/>
    </source>
</evidence>
<name>A0A1A5YRQ8_9BACL</name>
<dbReference type="InterPro" id="IPR008993">
    <property type="entry name" value="TIMP-like_OB-fold"/>
</dbReference>
<evidence type="ECO:0008006" key="7">
    <source>
        <dbReference type="Google" id="ProtNLM"/>
    </source>
</evidence>
<dbReference type="GO" id="GO:0008191">
    <property type="term" value="F:metalloendopeptidase inhibitor activity"/>
    <property type="evidence" value="ECO:0007669"/>
    <property type="project" value="InterPro"/>
</dbReference>
<sequence>MSRFRIKSLYMLLIFAVAIGLLATAPERAHACSCAMNADVKTSLENHNAVFEGTVTAKKEPTALFFSSSADPVTYTFKVNEVWKGKVAPSITVTSAWSSASCGFEFKEGSRYLVYARDNGKTLEVSLCSRTAAYSSASGDLAELGTGSTPPQPPYSPDSQGGFIWWIIAAAAALFAGAGAIAVYRRKSARRF</sequence>
<reference evidence="5 6" key="1">
    <citation type="submission" date="2016-05" db="EMBL/GenBank/DDBJ databases">
        <title>Paenibacillus oryzae. sp. nov., isolated from the rice root.</title>
        <authorList>
            <person name="Zhang J."/>
            <person name="Zhang X."/>
        </authorList>
    </citation>
    <scope>NUCLEOTIDE SEQUENCE [LARGE SCALE GENOMIC DNA]</scope>
    <source>
        <strain evidence="5 6">1DrF-4</strain>
    </source>
</reference>
<dbReference type="AlphaFoldDB" id="A0A1A5YRQ8"/>
<keyword evidence="3" id="KW-0812">Transmembrane</keyword>
<evidence type="ECO:0000256" key="4">
    <source>
        <dbReference type="SAM" id="SignalP"/>
    </source>
</evidence>
<keyword evidence="6" id="KW-1185">Reference proteome</keyword>
<evidence type="ECO:0000256" key="1">
    <source>
        <dbReference type="ARBA" id="ARBA00004613"/>
    </source>
</evidence>
<dbReference type="GO" id="GO:0002020">
    <property type="term" value="F:protease binding"/>
    <property type="evidence" value="ECO:0007669"/>
    <property type="project" value="TreeGrafter"/>
</dbReference>
<dbReference type="Proteomes" id="UP000092024">
    <property type="component" value="Unassembled WGS sequence"/>
</dbReference>
<dbReference type="EMBL" id="LYPA01000028">
    <property type="protein sequence ID" value="OBR68244.1"/>
    <property type="molecule type" value="Genomic_DNA"/>
</dbReference>
<evidence type="ECO:0000256" key="2">
    <source>
        <dbReference type="ARBA" id="ARBA00022525"/>
    </source>
</evidence>
<keyword evidence="4" id="KW-0732">Signal</keyword>
<evidence type="ECO:0000313" key="5">
    <source>
        <dbReference type="EMBL" id="OBR68244.1"/>
    </source>
</evidence>
<keyword evidence="3" id="KW-0472">Membrane</keyword>
<organism evidence="5 6">
    <name type="scientific">Paenibacillus oryzae</name>
    <dbReference type="NCBI Taxonomy" id="1844972"/>
    <lineage>
        <taxon>Bacteria</taxon>
        <taxon>Bacillati</taxon>
        <taxon>Bacillota</taxon>
        <taxon>Bacilli</taxon>
        <taxon>Bacillales</taxon>
        <taxon>Paenibacillaceae</taxon>
        <taxon>Paenibacillus</taxon>
    </lineage>
</organism>
<protein>
    <recommendedName>
        <fullName evidence="7">Tissue inhibitor of metalloproteinase</fullName>
    </recommendedName>
</protein>
<dbReference type="PANTHER" id="PTHR11844:SF25">
    <property type="entry name" value="NTR DOMAIN-CONTAINING PROTEIN"/>
    <property type="match status" value="1"/>
</dbReference>
<dbReference type="GO" id="GO:0051045">
    <property type="term" value="P:negative regulation of membrane protein ectodomain proteolysis"/>
    <property type="evidence" value="ECO:0007669"/>
    <property type="project" value="TreeGrafter"/>
</dbReference>
<dbReference type="RefSeq" id="WP_068679632.1">
    <property type="nucleotide sequence ID" value="NZ_LYPA01000028.1"/>
</dbReference>
<dbReference type="STRING" id="1844972.A7K91_10550"/>
<dbReference type="OrthoDB" id="8221747at2"/>
<dbReference type="InterPro" id="IPR001820">
    <property type="entry name" value="TIMP"/>
</dbReference>
<keyword evidence="2" id="KW-0964">Secreted</keyword>
<feature type="chain" id="PRO_5008340591" description="Tissue inhibitor of metalloproteinase" evidence="4">
    <location>
        <begin position="32"/>
        <end position="192"/>
    </location>
</feature>
<comment type="caution">
    <text evidence="5">The sequence shown here is derived from an EMBL/GenBank/DDBJ whole genome shotgun (WGS) entry which is preliminary data.</text>
</comment>
<dbReference type="Gene3D" id="2.40.50.120">
    <property type="match status" value="1"/>
</dbReference>
<comment type="subcellular location">
    <subcellularLocation>
        <location evidence="1">Secreted</location>
    </subcellularLocation>
</comment>
<feature type="transmembrane region" description="Helical" evidence="3">
    <location>
        <begin position="163"/>
        <end position="184"/>
    </location>
</feature>
<accession>A0A1A5YRQ8</accession>
<feature type="signal peptide" evidence="4">
    <location>
        <begin position="1"/>
        <end position="31"/>
    </location>
</feature>
<dbReference type="GO" id="GO:0005615">
    <property type="term" value="C:extracellular space"/>
    <property type="evidence" value="ECO:0007669"/>
    <property type="project" value="TreeGrafter"/>
</dbReference>